<evidence type="ECO:0000313" key="2">
    <source>
        <dbReference type="Proteomes" id="UP001143981"/>
    </source>
</evidence>
<organism evidence="1 2">
    <name type="scientific">Coemansia biformis</name>
    <dbReference type="NCBI Taxonomy" id="1286918"/>
    <lineage>
        <taxon>Eukaryota</taxon>
        <taxon>Fungi</taxon>
        <taxon>Fungi incertae sedis</taxon>
        <taxon>Zoopagomycota</taxon>
        <taxon>Kickxellomycotina</taxon>
        <taxon>Kickxellomycetes</taxon>
        <taxon>Kickxellales</taxon>
        <taxon>Kickxellaceae</taxon>
        <taxon>Coemansia</taxon>
    </lineage>
</organism>
<keyword evidence="2" id="KW-1185">Reference proteome</keyword>
<reference evidence="1" key="1">
    <citation type="submission" date="2022-07" db="EMBL/GenBank/DDBJ databases">
        <title>Phylogenomic reconstructions and comparative analyses of Kickxellomycotina fungi.</title>
        <authorList>
            <person name="Reynolds N.K."/>
            <person name="Stajich J.E."/>
            <person name="Barry K."/>
            <person name="Grigoriev I.V."/>
            <person name="Crous P."/>
            <person name="Smith M.E."/>
        </authorList>
    </citation>
    <scope>NUCLEOTIDE SEQUENCE</scope>
    <source>
        <strain evidence="1">BCRC 34381</strain>
    </source>
</reference>
<name>A0A9W7XUF7_9FUNG</name>
<proteinExistence type="predicted"/>
<feature type="non-terminal residue" evidence="1">
    <location>
        <position position="121"/>
    </location>
</feature>
<sequence>MAAYWTAAKYVLYYYVFGKKLPSWDLRMQVVCDVARQNFSSRFMPSIDDDMDNIDFDAIYEGFQKSQLPPSKFGPESGVRCAHRISVADISVDPDSMKGIGIAEDAFRGLVQDDIDAANDG</sequence>
<evidence type="ECO:0000313" key="1">
    <source>
        <dbReference type="EMBL" id="KAJ1718652.1"/>
    </source>
</evidence>
<accession>A0A9W7XUF7</accession>
<protein>
    <submittedName>
        <fullName evidence="1">Uncharacterized protein</fullName>
    </submittedName>
</protein>
<gene>
    <name evidence="1" type="ORF">LPJ61_006529</name>
</gene>
<dbReference type="AlphaFoldDB" id="A0A9W7XUF7"/>
<dbReference type="EMBL" id="JANBOI010003298">
    <property type="protein sequence ID" value="KAJ1718652.1"/>
    <property type="molecule type" value="Genomic_DNA"/>
</dbReference>
<comment type="caution">
    <text evidence="1">The sequence shown here is derived from an EMBL/GenBank/DDBJ whole genome shotgun (WGS) entry which is preliminary data.</text>
</comment>
<dbReference type="OrthoDB" id="408631at2759"/>
<dbReference type="Proteomes" id="UP001143981">
    <property type="component" value="Unassembled WGS sequence"/>
</dbReference>